<keyword evidence="1" id="KW-0238">DNA-binding</keyword>
<organism evidence="4 5">
    <name type="scientific">Fusarium oxysporum f. sp. cepae</name>
    <dbReference type="NCBI Taxonomy" id="396571"/>
    <lineage>
        <taxon>Eukaryota</taxon>
        <taxon>Fungi</taxon>
        <taxon>Dikarya</taxon>
        <taxon>Ascomycota</taxon>
        <taxon>Pezizomycotina</taxon>
        <taxon>Sordariomycetes</taxon>
        <taxon>Hypocreomycetidae</taxon>
        <taxon>Hypocreales</taxon>
        <taxon>Nectriaceae</taxon>
        <taxon>Fusarium</taxon>
        <taxon>Fusarium oxysporum species complex</taxon>
    </lineage>
</organism>
<evidence type="ECO:0000256" key="2">
    <source>
        <dbReference type="SAM" id="Coils"/>
    </source>
</evidence>
<dbReference type="Proteomes" id="UP000270866">
    <property type="component" value="Unassembled WGS sequence"/>
</dbReference>
<proteinExistence type="predicted"/>
<keyword evidence="2" id="KW-0175">Coiled coil</keyword>
<dbReference type="InterPro" id="IPR050863">
    <property type="entry name" value="CenT-Element_Derived"/>
</dbReference>
<dbReference type="GO" id="GO:0003677">
    <property type="term" value="F:DNA binding"/>
    <property type="evidence" value="ECO:0007669"/>
    <property type="project" value="UniProtKB-KW"/>
</dbReference>
<dbReference type="InterPro" id="IPR004875">
    <property type="entry name" value="DDE_SF_endonuclease_dom"/>
</dbReference>
<dbReference type="EMBL" id="MRCU01000019">
    <property type="protein sequence ID" value="RKK06762.1"/>
    <property type="molecule type" value="Genomic_DNA"/>
</dbReference>
<feature type="domain" description="HTH CENPB-type" evidence="3">
    <location>
        <begin position="50"/>
        <end position="120"/>
    </location>
</feature>
<sequence length="538" mass="61369">MESQLSDYEKRILLAIEDVEIIGLRPSAVKHSVKLSTLHDRCAGGQDIRTAHQKDQSLTVEQEDDLVNYIIERDRAFQPLTKKDIHDFAQALSSVNGRISYVGKNWVDRFFTRHSSIELKPSRVIESARKRSVTKESLSEYYDGLNWVVNTKKITRPYMYNVDETGVQIGETNSGIVAGTAMTSSSERIKSDNTTWSSIIESVSADGRRLTPCVVFTGENLQGQWFPAVFPDWKYTCSPTGWSNSDIFIRWFMGVFIPQTKPKDPKQWRLLVLDQHKSHITAELMKKAWLHKIWLSWLPSHSSHITQPLDVAVFGPLKTYYRQFTRSWASYEATSPHQQQLFLKAYERASLKALSRRNIISGFSASGLFPINLQKALAALKPREKKRKRFNGPITPRKAQVIADTIWSTPQGSADIQKQLEAVQSQGNAFIRDFNCIMKKAMKCIDQKNSQIQRLEEEKAVLKASVAAREPTCRVAVQFDPNKAFPEIEQIISARDQAEKNVLHQIEGNKRKQRKKNPPKTQTADTIFVNQFPSSQLN</sequence>
<feature type="coiled-coil region" evidence="2">
    <location>
        <begin position="438"/>
        <end position="465"/>
    </location>
</feature>
<protein>
    <recommendedName>
        <fullName evidence="3">HTH CENPB-type domain-containing protein</fullName>
    </recommendedName>
</protein>
<gene>
    <name evidence="4" type="ORF">BFJ65_g18316</name>
</gene>
<dbReference type="InterPro" id="IPR006600">
    <property type="entry name" value="HTH_CenpB_DNA-bd_dom"/>
</dbReference>
<evidence type="ECO:0000259" key="3">
    <source>
        <dbReference type="PROSITE" id="PS51253"/>
    </source>
</evidence>
<dbReference type="PANTHER" id="PTHR19303:SF74">
    <property type="entry name" value="POGO TRANSPOSABLE ELEMENT WITH KRAB DOMAIN"/>
    <property type="match status" value="1"/>
</dbReference>
<comment type="caution">
    <text evidence="4">The sequence shown here is derived from an EMBL/GenBank/DDBJ whole genome shotgun (WGS) entry which is preliminary data.</text>
</comment>
<reference evidence="4 5" key="1">
    <citation type="journal article" date="2018" name="Sci. Rep.">
        <title>Characterisation of pathogen-specific regions and novel effector candidates in Fusarium oxysporum f. sp. cepae.</title>
        <authorList>
            <person name="Armitage A.D."/>
            <person name="Taylor A."/>
            <person name="Sobczyk M.K."/>
            <person name="Baxter L."/>
            <person name="Greenfield B.P."/>
            <person name="Bates H.J."/>
            <person name="Wilson F."/>
            <person name="Jackson A.C."/>
            <person name="Ott S."/>
            <person name="Harrison R.J."/>
            <person name="Clarkson J.P."/>
        </authorList>
    </citation>
    <scope>NUCLEOTIDE SEQUENCE [LARGE SCALE GENOMIC DNA]</scope>
    <source>
        <strain evidence="4 5">FoC_Fus2</strain>
    </source>
</reference>
<dbReference type="PANTHER" id="PTHR19303">
    <property type="entry name" value="TRANSPOSON"/>
    <property type="match status" value="1"/>
</dbReference>
<evidence type="ECO:0000313" key="4">
    <source>
        <dbReference type="EMBL" id="RKK06762.1"/>
    </source>
</evidence>
<dbReference type="PROSITE" id="PS51253">
    <property type="entry name" value="HTH_CENPB"/>
    <property type="match status" value="1"/>
</dbReference>
<dbReference type="GO" id="GO:0005634">
    <property type="term" value="C:nucleus"/>
    <property type="evidence" value="ECO:0007669"/>
    <property type="project" value="TreeGrafter"/>
</dbReference>
<dbReference type="Pfam" id="PF03184">
    <property type="entry name" value="DDE_1"/>
    <property type="match status" value="1"/>
</dbReference>
<dbReference type="AlphaFoldDB" id="A0A3L6MPK2"/>
<dbReference type="Pfam" id="PF03221">
    <property type="entry name" value="HTH_Tnp_Tc5"/>
    <property type="match status" value="1"/>
</dbReference>
<evidence type="ECO:0000313" key="5">
    <source>
        <dbReference type="Proteomes" id="UP000270866"/>
    </source>
</evidence>
<evidence type="ECO:0000256" key="1">
    <source>
        <dbReference type="ARBA" id="ARBA00023125"/>
    </source>
</evidence>
<name>A0A3L6MPK2_FUSOX</name>
<accession>A0A3L6MPK2</accession>